<proteinExistence type="predicted"/>
<organism evidence="1 2">
    <name type="scientific">Meloidogyne enterolobii</name>
    <name type="common">Root-knot nematode worm</name>
    <name type="synonym">Meloidogyne mayaguensis</name>
    <dbReference type="NCBI Taxonomy" id="390850"/>
    <lineage>
        <taxon>Eukaryota</taxon>
        <taxon>Metazoa</taxon>
        <taxon>Ecdysozoa</taxon>
        <taxon>Nematoda</taxon>
        <taxon>Chromadorea</taxon>
        <taxon>Rhabditida</taxon>
        <taxon>Tylenchina</taxon>
        <taxon>Tylenchomorpha</taxon>
        <taxon>Tylenchoidea</taxon>
        <taxon>Meloidogynidae</taxon>
        <taxon>Meloidogyninae</taxon>
        <taxon>Meloidogyne</taxon>
    </lineage>
</organism>
<evidence type="ECO:0000313" key="1">
    <source>
        <dbReference type="EMBL" id="CAK5065994.1"/>
    </source>
</evidence>
<name>A0ACB0YWC7_MELEN</name>
<reference evidence="1" key="1">
    <citation type="submission" date="2023-11" db="EMBL/GenBank/DDBJ databases">
        <authorList>
            <person name="Poullet M."/>
        </authorList>
    </citation>
    <scope>NUCLEOTIDE SEQUENCE</scope>
    <source>
        <strain evidence="1">E1834</strain>
    </source>
</reference>
<comment type="caution">
    <text evidence="1">The sequence shown here is derived from an EMBL/GenBank/DDBJ whole genome shotgun (WGS) entry which is preliminary data.</text>
</comment>
<protein>
    <submittedName>
        <fullName evidence="1">Uncharacterized protein</fullName>
    </submittedName>
</protein>
<sequence length="166" mass="19514">MTTNSPPSSIASSSHLMRFVEQPQSEWIVRSRPAHLRCIAINAQRIRVKCNSNWLNDERIYLERFNDPTSNEPSIRANVEIQRAELDAWFADLGEFACQCWAFSEEKSYEEETEDLDSEDEEEDEEDDREENERKTKTQIQLKDTKQSIIRSDIARIRLACGFKYF</sequence>
<dbReference type="Proteomes" id="UP001497535">
    <property type="component" value="Unassembled WGS sequence"/>
</dbReference>
<dbReference type="EMBL" id="CAVMJV010000020">
    <property type="protein sequence ID" value="CAK5065994.1"/>
    <property type="molecule type" value="Genomic_DNA"/>
</dbReference>
<keyword evidence="2" id="KW-1185">Reference proteome</keyword>
<evidence type="ECO:0000313" key="2">
    <source>
        <dbReference type="Proteomes" id="UP001497535"/>
    </source>
</evidence>
<accession>A0ACB0YWC7</accession>
<gene>
    <name evidence="1" type="ORF">MENTE1834_LOCUS17433</name>
</gene>